<dbReference type="Proteomes" id="UP000612329">
    <property type="component" value="Unassembled WGS sequence"/>
</dbReference>
<evidence type="ECO:0000256" key="2">
    <source>
        <dbReference type="ARBA" id="ARBA00006275"/>
    </source>
</evidence>
<reference evidence="8" key="2">
    <citation type="submission" date="2020-09" db="EMBL/GenBank/DDBJ databases">
        <authorList>
            <person name="Sun Q."/>
            <person name="Ohkuma M."/>
        </authorList>
    </citation>
    <scope>NUCLEOTIDE SEQUENCE</scope>
    <source>
        <strain evidence="8">JCM 12862</strain>
    </source>
</reference>
<keyword evidence="9" id="KW-1185">Reference proteome</keyword>
<sequence length="563" mass="65111">MTACNKDFLDLKPLDAISEADVWQDLNLIELYVNDRYDELPHGFCKWAGGLRMTGITDESYHMHEARFLDKYTQGGLTSGSLNMYYFNGFWLDAYTAIRNDNIFLEKISSYQGGEQERIKQLTAEIRFLRAYFYTELISRYGGVPLIKKTFDLDSNFNVPRASFNECVQFIVDELDQAIEDLPNRDEAVGEDFGRITKGAAIGLKIRALMFDASPLFNKTNDQTRWQKVSQACEELFNLNQYSLSNDYPGLFLNPMDSGVIFFKQFLGQYGFELVDVLSDYYYHYRGGQSIDEWRFPNGDGGWISENPRQEFVDQYETTSGEIPVLGYTGSPNNLTPIINPKATNYNPSNPYQNRDPRLRYSVLYDGTTFKDRDLEFWDGGKDSRNTNVDFWWNGSMLGYGIRKSLDESWSLNAGVSSHQPWIYMRLAEFYLTYAEAQYHLNNFPMAVEYVNKVRSRGSVNMPPIDASGNLLEKIKHERKIELAFEGNRWYDARRWLDAEADFAKDIIAVQVKKDANTGAKSYRYYYFEGGTGKRSFPTSHYLWPIPIEEILKSNLEQNPGYN</sequence>
<evidence type="ECO:0000313" key="9">
    <source>
        <dbReference type="Proteomes" id="UP000612329"/>
    </source>
</evidence>
<dbReference type="Pfam" id="PF14322">
    <property type="entry name" value="SusD-like_3"/>
    <property type="match status" value="1"/>
</dbReference>
<reference evidence="8" key="1">
    <citation type="journal article" date="2014" name="Int. J. Syst. Evol. Microbiol.">
        <title>Complete genome sequence of Corynebacterium casei LMG S-19264T (=DSM 44701T), isolated from a smear-ripened cheese.</title>
        <authorList>
            <consortium name="US DOE Joint Genome Institute (JGI-PGF)"/>
            <person name="Walter F."/>
            <person name="Albersmeier A."/>
            <person name="Kalinowski J."/>
            <person name="Ruckert C."/>
        </authorList>
    </citation>
    <scope>NUCLEOTIDE SEQUENCE</scope>
    <source>
        <strain evidence="8">JCM 12862</strain>
    </source>
</reference>
<dbReference type="InterPro" id="IPR033985">
    <property type="entry name" value="SusD-like_N"/>
</dbReference>
<organism evidence="8 9">
    <name type="scientific">Yeosuana aromativorans</name>
    <dbReference type="NCBI Taxonomy" id="288019"/>
    <lineage>
        <taxon>Bacteria</taxon>
        <taxon>Pseudomonadati</taxon>
        <taxon>Bacteroidota</taxon>
        <taxon>Flavobacteriia</taxon>
        <taxon>Flavobacteriales</taxon>
        <taxon>Flavobacteriaceae</taxon>
        <taxon>Yeosuana</taxon>
    </lineage>
</organism>
<dbReference type="InterPro" id="IPR012944">
    <property type="entry name" value="SusD_RagB_dom"/>
</dbReference>
<evidence type="ECO:0000259" key="6">
    <source>
        <dbReference type="Pfam" id="PF07980"/>
    </source>
</evidence>
<evidence type="ECO:0000259" key="7">
    <source>
        <dbReference type="Pfam" id="PF14322"/>
    </source>
</evidence>
<proteinExistence type="inferred from homology"/>
<comment type="caution">
    <text evidence="8">The sequence shown here is derived from an EMBL/GenBank/DDBJ whole genome shotgun (WGS) entry which is preliminary data.</text>
</comment>
<dbReference type="Pfam" id="PF07980">
    <property type="entry name" value="SusD_RagB"/>
    <property type="match status" value="1"/>
</dbReference>
<evidence type="ECO:0000256" key="4">
    <source>
        <dbReference type="ARBA" id="ARBA00023136"/>
    </source>
</evidence>
<dbReference type="SUPFAM" id="SSF48452">
    <property type="entry name" value="TPR-like"/>
    <property type="match status" value="1"/>
</dbReference>
<comment type="similarity">
    <text evidence="2">Belongs to the SusD family.</text>
</comment>
<dbReference type="AlphaFoldDB" id="A0A8J3BIB5"/>
<name>A0A8J3BIB5_9FLAO</name>
<evidence type="ECO:0000256" key="1">
    <source>
        <dbReference type="ARBA" id="ARBA00004442"/>
    </source>
</evidence>
<keyword evidence="4" id="KW-0472">Membrane</keyword>
<keyword evidence="3" id="KW-0732">Signal</keyword>
<dbReference type="CDD" id="cd08977">
    <property type="entry name" value="SusD"/>
    <property type="match status" value="1"/>
</dbReference>
<gene>
    <name evidence="8" type="ORF">GCM10007962_03260</name>
</gene>
<accession>A0A8J3BIB5</accession>
<feature type="domain" description="SusD-like N-terminal" evidence="7">
    <location>
        <begin position="46"/>
        <end position="203"/>
    </location>
</feature>
<keyword evidence="5" id="KW-0998">Cell outer membrane</keyword>
<evidence type="ECO:0000256" key="5">
    <source>
        <dbReference type="ARBA" id="ARBA00023237"/>
    </source>
</evidence>
<evidence type="ECO:0000313" key="8">
    <source>
        <dbReference type="EMBL" id="GGK12263.1"/>
    </source>
</evidence>
<dbReference type="Gene3D" id="1.25.40.390">
    <property type="match status" value="1"/>
</dbReference>
<dbReference type="EMBL" id="BMNR01000001">
    <property type="protein sequence ID" value="GGK12263.1"/>
    <property type="molecule type" value="Genomic_DNA"/>
</dbReference>
<feature type="domain" description="RagB/SusD" evidence="6">
    <location>
        <begin position="283"/>
        <end position="562"/>
    </location>
</feature>
<comment type="subcellular location">
    <subcellularLocation>
        <location evidence="1">Cell outer membrane</location>
    </subcellularLocation>
</comment>
<dbReference type="GO" id="GO:0009279">
    <property type="term" value="C:cell outer membrane"/>
    <property type="evidence" value="ECO:0007669"/>
    <property type="project" value="UniProtKB-SubCell"/>
</dbReference>
<evidence type="ECO:0000256" key="3">
    <source>
        <dbReference type="ARBA" id="ARBA00022729"/>
    </source>
</evidence>
<protein>
    <submittedName>
        <fullName evidence="8">Carbohydrate-binding protein</fullName>
    </submittedName>
</protein>
<dbReference type="InterPro" id="IPR011990">
    <property type="entry name" value="TPR-like_helical_dom_sf"/>
</dbReference>